<dbReference type="AlphaFoldDB" id="U7R033"/>
<comment type="caution">
    <text evidence="2">The sequence shown here is derived from an EMBL/GenBank/DDBJ whole genome shotgun (WGS) entry which is preliminary data.</text>
</comment>
<gene>
    <name evidence="2" type="ORF">O185_12625</name>
</gene>
<organism evidence="2 3">
    <name type="scientific">Photorhabdus temperata J3</name>
    <dbReference type="NCBI Taxonomy" id="1389415"/>
    <lineage>
        <taxon>Bacteria</taxon>
        <taxon>Pseudomonadati</taxon>
        <taxon>Pseudomonadota</taxon>
        <taxon>Gammaproteobacteria</taxon>
        <taxon>Enterobacterales</taxon>
        <taxon>Morganellaceae</taxon>
        <taxon>Photorhabdus</taxon>
    </lineage>
</organism>
<dbReference type="Proteomes" id="UP000017133">
    <property type="component" value="Unassembled WGS sequence"/>
</dbReference>
<evidence type="ECO:0000313" key="2">
    <source>
        <dbReference type="EMBL" id="ERT12710.1"/>
    </source>
</evidence>
<evidence type="ECO:0000313" key="3">
    <source>
        <dbReference type="Proteomes" id="UP000017133"/>
    </source>
</evidence>
<accession>U7R033</accession>
<reference evidence="2 3" key="1">
    <citation type="submission" date="2013-10" db="EMBL/GenBank/DDBJ databases">
        <title>Whole Genome Shotgun Sequence of Photorhabdus temperata J3.</title>
        <authorList>
            <person name="Park G.-S."/>
            <person name="Hong S.-J."/>
            <person name="Shin J.-H."/>
        </authorList>
    </citation>
    <scope>NUCLEOTIDE SEQUENCE [LARGE SCALE GENOMIC DNA]</scope>
    <source>
        <strain evidence="2 3">J3</strain>
    </source>
</reference>
<feature type="domain" description="DUF551" evidence="1">
    <location>
        <begin position="41"/>
        <end position="98"/>
    </location>
</feature>
<protein>
    <recommendedName>
        <fullName evidence="1">DUF551 domain-containing protein</fullName>
    </recommendedName>
</protein>
<dbReference type="EMBL" id="AXDT01000113">
    <property type="protein sequence ID" value="ERT12710.1"/>
    <property type="molecule type" value="Genomic_DNA"/>
</dbReference>
<dbReference type="PATRIC" id="fig|1389415.4.peg.2525"/>
<proteinExistence type="predicted"/>
<dbReference type="Pfam" id="PF04448">
    <property type="entry name" value="DUF551"/>
    <property type="match status" value="1"/>
</dbReference>
<sequence length="110" mass="12343">MGKMTFVVEYEDGKEPAASFNTDILGGRLVIISLGDRVTPEWISIEDELPSERIGSNILLVTDAQGFVTCDWFNHCIGDFEENSSNVTHWMELPEPPEEVKLNNELEGVE</sequence>
<evidence type="ECO:0000259" key="1">
    <source>
        <dbReference type="Pfam" id="PF04448"/>
    </source>
</evidence>
<name>U7R033_PHOTE</name>
<dbReference type="RefSeq" id="WP_021326261.1">
    <property type="nucleotide sequence ID" value="NZ_AXDT01000113.1"/>
</dbReference>
<keyword evidence="3" id="KW-1185">Reference proteome</keyword>
<dbReference type="InterPro" id="IPR007539">
    <property type="entry name" value="DUF551"/>
</dbReference>